<feature type="compositionally biased region" description="Acidic residues" evidence="1">
    <location>
        <begin position="364"/>
        <end position="373"/>
    </location>
</feature>
<keyword evidence="4" id="KW-1185">Reference proteome</keyword>
<dbReference type="InterPro" id="IPR045040">
    <property type="entry name" value="PORR_fam"/>
</dbReference>
<feature type="domain" description="PORR" evidence="2">
    <location>
        <begin position="31"/>
        <end position="353"/>
    </location>
</feature>
<dbReference type="EMBL" id="LFYR01001488">
    <property type="protein sequence ID" value="KMZ61354.1"/>
    <property type="molecule type" value="Genomic_DNA"/>
</dbReference>
<feature type="region of interest" description="Disordered" evidence="1">
    <location>
        <begin position="361"/>
        <end position="382"/>
    </location>
</feature>
<name>A0A0K9NX77_ZOSMR</name>
<dbReference type="OMA" id="NWVEQWQ"/>
<dbReference type="GO" id="GO:0016787">
    <property type="term" value="F:hydrolase activity"/>
    <property type="evidence" value="ECO:0007669"/>
    <property type="project" value="UniProtKB-KW"/>
</dbReference>
<evidence type="ECO:0000256" key="1">
    <source>
        <dbReference type="SAM" id="MobiDB-lite"/>
    </source>
</evidence>
<dbReference type="AlphaFoldDB" id="A0A0K9NX77"/>
<dbReference type="PANTHER" id="PTHR31476:SF16">
    <property type="entry name" value="F14O23.23 PROTEIN"/>
    <property type="match status" value="1"/>
</dbReference>
<dbReference type="OrthoDB" id="1892230at2759"/>
<comment type="caution">
    <text evidence="3">The sequence shown here is derived from an EMBL/GenBank/DDBJ whole genome shotgun (WGS) entry which is preliminary data.</text>
</comment>
<evidence type="ECO:0000313" key="4">
    <source>
        <dbReference type="Proteomes" id="UP000036987"/>
    </source>
</evidence>
<proteinExistence type="predicted"/>
<dbReference type="Proteomes" id="UP000036987">
    <property type="component" value="Unassembled WGS sequence"/>
</dbReference>
<protein>
    <submittedName>
        <fullName evidence="3">Ubiquitin carboxyl-terminal hydrolase family protein</fullName>
    </submittedName>
</protein>
<reference evidence="4" key="1">
    <citation type="journal article" date="2016" name="Nature">
        <title>The genome of the seagrass Zostera marina reveals angiosperm adaptation to the sea.</title>
        <authorList>
            <person name="Olsen J.L."/>
            <person name="Rouze P."/>
            <person name="Verhelst B."/>
            <person name="Lin Y.-C."/>
            <person name="Bayer T."/>
            <person name="Collen J."/>
            <person name="Dattolo E."/>
            <person name="De Paoli E."/>
            <person name="Dittami S."/>
            <person name="Maumus F."/>
            <person name="Michel G."/>
            <person name="Kersting A."/>
            <person name="Lauritano C."/>
            <person name="Lohaus R."/>
            <person name="Toepel M."/>
            <person name="Tonon T."/>
            <person name="Vanneste K."/>
            <person name="Amirebrahimi M."/>
            <person name="Brakel J."/>
            <person name="Bostroem C."/>
            <person name="Chovatia M."/>
            <person name="Grimwood J."/>
            <person name="Jenkins J.W."/>
            <person name="Jueterbock A."/>
            <person name="Mraz A."/>
            <person name="Stam W.T."/>
            <person name="Tice H."/>
            <person name="Bornberg-Bauer E."/>
            <person name="Green P.J."/>
            <person name="Pearson G.A."/>
            <person name="Procaccini G."/>
            <person name="Duarte C.M."/>
            <person name="Schmutz J."/>
            <person name="Reusch T.B.H."/>
            <person name="Van de Peer Y."/>
        </authorList>
    </citation>
    <scope>NUCLEOTIDE SEQUENCE [LARGE SCALE GENOMIC DNA]</scope>
    <source>
        <strain evidence="4">cv. Finnish</strain>
    </source>
</reference>
<keyword evidence="3" id="KW-0378">Hydrolase</keyword>
<organism evidence="3 4">
    <name type="scientific">Zostera marina</name>
    <name type="common">Eelgrass</name>
    <dbReference type="NCBI Taxonomy" id="29655"/>
    <lineage>
        <taxon>Eukaryota</taxon>
        <taxon>Viridiplantae</taxon>
        <taxon>Streptophyta</taxon>
        <taxon>Embryophyta</taxon>
        <taxon>Tracheophyta</taxon>
        <taxon>Spermatophyta</taxon>
        <taxon>Magnoliopsida</taxon>
        <taxon>Liliopsida</taxon>
        <taxon>Zosteraceae</taxon>
        <taxon>Zostera</taxon>
    </lineage>
</organism>
<dbReference type="GO" id="GO:0003723">
    <property type="term" value="F:RNA binding"/>
    <property type="evidence" value="ECO:0007669"/>
    <property type="project" value="InterPro"/>
</dbReference>
<dbReference type="Pfam" id="PF11955">
    <property type="entry name" value="PORR"/>
    <property type="match status" value="1"/>
</dbReference>
<evidence type="ECO:0000259" key="2">
    <source>
        <dbReference type="Pfam" id="PF11955"/>
    </source>
</evidence>
<sequence>MWWLLRRRRLRIPCSSLLPRRAFINARVKWVRDRGHDLAVSKEKHLRSFHALKNMLFSHRHNALPLSLIAEKRDELNLPFRALRFIRNHPSAFTETSNAVIRPTQQLRLIHNEELQAYSDCRQDSAQRLARLLMLTRRRRLPLTLIDRIAFDLGIPFDYVTTLLSYYPDYFDIVSGCNATGAGDLHLELVRWNEDLATSALERDAMSRFRVYRKGLPLEFPIQLPRGFDLEKRVREWMDSFQNLPYVSPYEDGTVLEWNNQVSEKWVVGVLHELLHLLVSKKTEKENLIRIGEHVGLPEGFKKAFSRYPGIFYISNKIRTQTVVLRECFKRDRLLVKNSVMAMRYRYISLMHKPAADQIAKNEVDEEEEEDNEIDRLKNEGF</sequence>
<dbReference type="PANTHER" id="PTHR31476">
    <property type="entry name" value="PROTEIN WHAT'S THIS FACTOR 1 HOMOLOG, CHLOROPLASTIC"/>
    <property type="match status" value="1"/>
</dbReference>
<gene>
    <name evidence="3" type="ORF">ZOSMA_52G00030</name>
</gene>
<dbReference type="InterPro" id="IPR021099">
    <property type="entry name" value="PORR_domain"/>
</dbReference>
<accession>A0A0K9NX77</accession>
<evidence type="ECO:0000313" key="3">
    <source>
        <dbReference type="EMBL" id="KMZ61354.1"/>
    </source>
</evidence>